<dbReference type="PANTHER" id="PTHR48111">
    <property type="entry name" value="REGULATOR OF RPOS"/>
    <property type="match status" value="1"/>
</dbReference>
<comment type="caution">
    <text evidence="10">The sequence shown here is derived from an EMBL/GenBank/DDBJ whole genome shotgun (WGS) entry which is preliminary data.</text>
</comment>
<keyword evidence="1 6" id="KW-0597">Phosphoprotein</keyword>
<evidence type="ECO:0000313" key="11">
    <source>
        <dbReference type="Proteomes" id="UP001158067"/>
    </source>
</evidence>
<dbReference type="InterPro" id="IPR001789">
    <property type="entry name" value="Sig_transdc_resp-reg_receiver"/>
</dbReference>
<keyword evidence="11" id="KW-1185">Reference proteome</keyword>
<protein>
    <submittedName>
        <fullName evidence="10">Two component transcriptional regulator, winged helix family</fullName>
    </submittedName>
</protein>
<evidence type="ECO:0000256" key="5">
    <source>
        <dbReference type="ARBA" id="ARBA00023163"/>
    </source>
</evidence>
<dbReference type="InterPro" id="IPR001867">
    <property type="entry name" value="OmpR/PhoB-type_DNA-bd"/>
</dbReference>
<proteinExistence type="predicted"/>
<dbReference type="PROSITE" id="PS50110">
    <property type="entry name" value="RESPONSE_REGULATORY"/>
    <property type="match status" value="1"/>
</dbReference>
<dbReference type="PANTHER" id="PTHR48111:SF1">
    <property type="entry name" value="TWO-COMPONENT RESPONSE REGULATOR ORR33"/>
    <property type="match status" value="1"/>
</dbReference>
<reference evidence="10 11" key="1">
    <citation type="submission" date="2017-05" db="EMBL/GenBank/DDBJ databases">
        <authorList>
            <person name="Varghese N."/>
            <person name="Submissions S."/>
        </authorList>
    </citation>
    <scope>NUCLEOTIDE SEQUENCE [LARGE SCALE GENOMIC DNA]</scope>
    <source>
        <strain evidence="10 11">DSM 25457</strain>
    </source>
</reference>
<dbReference type="InterPro" id="IPR039420">
    <property type="entry name" value="WalR-like"/>
</dbReference>
<evidence type="ECO:0000259" key="9">
    <source>
        <dbReference type="PROSITE" id="PS51755"/>
    </source>
</evidence>
<evidence type="ECO:0000256" key="3">
    <source>
        <dbReference type="ARBA" id="ARBA00023015"/>
    </source>
</evidence>
<evidence type="ECO:0000256" key="1">
    <source>
        <dbReference type="ARBA" id="ARBA00022553"/>
    </source>
</evidence>
<dbReference type="RefSeq" id="WP_283434422.1">
    <property type="nucleotide sequence ID" value="NZ_FXUG01000014.1"/>
</dbReference>
<dbReference type="Gene3D" id="6.10.250.690">
    <property type="match status" value="1"/>
</dbReference>
<dbReference type="CDD" id="cd17624">
    <property type="entry name" value="REC_OmpR_PmrA-like"/>
    <property type="match status" value="1"/>
</dbReference>
<dbReference type="CDD" id="cd00383">
    <property type="entry name" value="trans_reg_C"/>
    <property type="match status" value="1"/>
</dbReference>
<dbReference type="EMBL" id="FXUG01000014">
    <property type="protein sequence ID" value="SMP71310.1"/>
    <property type="molecule type" value="Genomic_DNA"/>
</dbReference>
<evidence type="ECO:0000256" key="2">
    <source>
        <dbReference type="ARBA" id="ARBA00023012"/>
    </source>
</evidence>
<keyword evidence="3" id="KW-0805">Transcription regulation</keyword>
<feature type="DNA-binding region" description="OmpR/PhoB-type" evidence="7">
    <location>
        <begin position="126"/>
        <end position="223"/>
    </location>
</feature>
<keyword evidence="4 7" id="KW-0238">DNA-binding</keyword>
<name>A0ABY1QHN5_9BACT</name>
<accession>A0ABY1QHN5</accession>
<sequence>MSVRILVVEDEPGIADFLVRGLTEEGYAVTHVEDGSHAWLRLQSETWDLVVLDWWFPGEDGLQILKRFRQKDRSTPVLFLTARDGVRERVTGLDAGADDYLTKPFAFEEMLARVRSLLRRKGQVDSLHLEYQGIRIDLAQQRATRGEMPLDLTAKELSLLTMFLRHPGRVLTRTRIYETVWDERFDGLSNTLEVHVKELRRKLEKLGPRVIQTRRGQGYILESSH</sequence>
<dbReference type="Pfam" id="PF00072">
    <property type="entry name" value="Response_reg"/>
    <property type="match status" value="1"/>
</dbReference>
<gene>
    <name evidence="10" type="ORF">SAMN06265222_11425</name>
</gene>
<organism evidence="10 11">
    <name type="scientific">Neorhodopirellula lusitana</name>
    <dbReference type="NCBI Taxonomy" id="445327"/>
    <lineage>
        <taxon>Bacteria</taxon>
        <taxon>Pseudomonadati</taxon>
        <taxon>Planctomycetota</taxon>
        <taxon>Planctomycetia</taxon>
        <taxon>Pirellulales</taxon>
        <taxon>Pirellulaceae</taxon>
        <taxon>Neorhodopirellula</taxon>
    </lineage>
</organism>
<dbReference type="SMART" id="SM00862">
    <property type="entry name" value="Trans_reg_C"/>
    <property type="match status" value="1"/>
</dbReference>
<keyword evidence="2" id="KW-0902">Two-component regulatory system</keyword>
<dbReference type="InterPro" id="IPR011006">
    <property type="entry name" value="CheY-like_superfamily"/>
</dbReference>
<dbReference type="SMART" id="SM00448">
    <property type="entry name" value="REC"/>
    <property type="match status" value="1"/>
</dbReference>
<dbReference type="Proteomes" id="UP001158067">
    <property type="component" value="Unassembled WGS sequence"/>
</dbReference>
<feature type="modified residue" description="4-aspartylphosphate" evidence="6">
    <location>
        <position position="53"/>
    </location>
</feature>
<dbReference type="Gene3D" id="3.40.50.2300">
    <property type="match status" value="1"/>
</dbReference>
<dbReference type="PROSITE" id="PS51755">
    <property type="entry name" value="OMPR_PHOB"/>
    <property type="match status" value="1"/>
</dbReference>
<evidence type="ECO:0000256" key="4">
    <source>
        <dbReference type="ARBA" id="ARBA00023125"/>
    </source>
</evidence>
<feature type="domain" description="OmpR/PhoB-type" evidence="9">
    <location>
        <begin position="126"/>
        <end position="223"/>
    </location>
</feature>
<dbReference type="SUPFAM" id="SSF52172">
    <property type="entry name" value="CheY-like"/>
    <property type="match status" value="1"/>
</dbReference>
<evidence type="ECO:0000256" key="6">
    <source>
        <dbReference type="PROSITE-ProRule" id="PRU00169"/>
    </source>
</evidence>
<keyword evidence="5" id="KW-0804">Transcription</keyword>
<feature type="domain" description="Response regulatory" evidence="8">
    <location>
        <begin position="4"/>
        <end position="118"/>
    </location>
</feature>
<evidence type="ECO:0000256" key="7">
    <source>
        <dbReference type="PROSITE-ProRule" id="PRU01091"/>
    </source>
</evidence>
<dbReference type="Gene3D" id="1.10.10.10">
    <property type="entry name" value="Winged helix-like DNA-binding domain superfamily/Winged helix DNA-binding domain"/>
    <property type="match status" value="1"/>
</dbReference>
<dbReference type="Pfam" id="PF00486">
    <property type="entry name" value="Trans_reg_C"/>
    <property type="match status" value="1"/>
</dbReference>
<dbReference type="InterPro" id="IPR036388">
    <property type="entry name" value="WH-like_DNA-bd_sf"/>
</dbReference>
<evidence type="ECO:0000313" key="10">
    <source>
        <dbReference type="EMBL" id="SMP71310.1"/>
    </source>
</evidence>
<evidence type="ECO:0000259" key="8">
    <source>
        <dbReference type="PROSITE" id="PS50110"/>
    </source>
</evidence>